<dbReference type="PANTHER" id="PTHR47326:SF1">
    <property type="entry name" value="HTH PSQ-TYPE DOMAIN-CONTAINING PROTEIN"/>
    <property type="match status" value="1"/>
</dbReference>
<keyword evidence="1" id="KW-0472">Membrane</keyword>
<keyword evidence="1" id="KW-1133">Transmembrane helix</keyword>
<name>A0A8X6TC92_NEPPI</name>
<evidence type="ECO:0000256" key="1">
    <source>
        <dbReference type="SAM" id="Phobius"/>
    </source>
</evidence>
<organism evidence="2 3">
    <name type="scientific">Nephila pilipes</name>
    <name type="common">Giant wood spider</name>
    <name type="synonym">Nephila maculata</name>
    <dbReference type="NCBI Taxonomy" id="299642"/>
    <lineage>
        <taxon>Eukaryota</taxon>
        <taxon>Metazoa</taxon>
        <taxon>Ecdysozoa</taxon>
        <taxon>Arthropoda</taxon>
        <taxon>Chelicerata</taxon>
        <taxon>Arachnida</taxon>
        <taxon>Araneae</taxon>
        <taxon>Araneomorphae</taxon>
        <taxon>Entelegynae</taxon>
        <taxon>Araneoidea</taxon>
        <taxon>Nephilidae</taxon>
        <taxon>Nephila</taxon>
    </lineage>
</organism>
<protein>
    <submittedName>
        <fullName evidence="2">Uncharacterized protein</fullName>
    </submittedName>
</protein>
<comment type="caution">
    <text evidence="2">The sequence shown here is derived from an EMBL/GenBank/DDBJ whole genome shotgun (WGS) entry which is preliminary data.</text>
</comment>
<gene>
    <name evidence="2" type="primary">AVEN_170718_1</name>
    <name evidence="2" type="ORF">NPIL_509511</name>
</gene>
<reference evidence="2" key="1">
    <citation type="submission" date="2020-08" db="EMBL/GenBank/DDBJ databases">
        <title>Multicomponent nature underlies the extraordinary mechanical properties of spider dragline silk.</title>
        <authorList>
            <person name="Kono N."/>
            <person name="Nakamura H."/>
            <person name="Mori M."/>
            <person name="Yoshida Y."/>
            <person name="Ohtoshi R."/>
            <person name="Malay A.D."/>
            <person name="Moran D.A.P."/>
            <person name="Tomita M."/>
            <person name="Numata K."/>
            <person name="Arakawa K."/>
        </authorList>
    </citation>
    <scope>NUCLEOTIDE SEQUENCE</scope>
</reference>
<keyword evidence="1" id="KW-0812">Transmembrane</keyword>
<dbReference type="EMBL" id="BMAW01054125">
    <property type="protein sequence ID" value="GFS94696.1"/>
    <property type="molecule type" value="Genomic_DNA"/>
</dbReference>
<accession>A0A8X6TC92</accession>
<evidence type="ECO:0000313" key="3">
    <source>
        <dbReference type="Proteomes" id="UP000887013"/>
    </source>
</evidence>
<feature type="transmembrane region" description="Helical" evidence="1">
    <location>
        <begin position="175"/>
        <end position="195"/>
    </location>
</feature>
<sequence length="246" mass="27646">MRTRGFRCRARYEALFRCLQSASRMDRCTNTELADMHLAYGATNCNGCMPDVTPGGKLLATPSLHACTRGYPTVDPSSWRHTNVSEENRFNRIPDESNFARDRKFNSCNTYVVSEDNPYATITYEAQEWVSVNVWAGIVGDHLVRPYLLPERLTGANYLLFLQQVLSQLLDNAQVSLLCVLPCGFIMMGLLPIAALTAEDLVARIAAAAGEIEDTYGIFAKVRFSRRLRCKACDTARCRNFEHLLC</sequence>
<keyword evidence="3" id="KW-1185">Reference proteome</keyword>
<proteinExistence type="predicted"/>
<evidence type="ECO:0000313" key="2">
    <source>
        <dbReference type="EMBL" id="GFS94696.1"/>
    </source>
</evidence>
<dbReference type="Proteomes" id="UP000887013">
    <property type="component" value="Unassembled WGS sequence"/>
</dbReference>
<dbReference type="PANTHER" id="PTHR47326">
    <property type="entry name" value="TRANSPOSABLE ELEMENT TC3 TRANSPOSASE-LIKE PROTEIN"/>
    <property type="match status" value="1"/>
</dbReference>
<dbReference type="AlphaFoldDB" id="A0A8X6TC92"/>
<dbReference type="OrthoDB" id="6432805at2759"/>